<accession>A0A0S7C173</accession>
<dbReference type="STRING" id="1678841.TBC1_11528"/>
<feature type="repeat" description="TPR" evidence="1">
    <location>
        <begin position="202"/>
        <end position="235"/>
    </location>
</feature>
<keyword evidence="6" id="KW-1185">Reference proteome</keyword>
<dbReference type="Pfam" id="PF13424">
    <property type="entry name" value="TPR_12"/>
    <property type="match status" value="2"/>
</dbReference>
<dbReference type="GO" id="GO:0006355">
    <property type="term" value="P:regulation of DNA-templated transcription"/>
    <property type="evidence" value="ECO:0007669"/>
    <property type="project" value="InterPro"/>
</dbReference>
<dbReference type="SUPFAM" id="SSF46894">
    <property type="entry name" value="C-terminal effector domain of the bipartite response regulators"/>
    <property type="match status" value="1"/>
</dbReference>
<feature type="chain" id="PRO_5006633470" evidence="4">
    <location>
        <begin position="23"/>
        <end position="645"/>
    </location>
</feature>
<dbReference type="PATRIC" id="fig|1678841.3.peg.602"/>
<feature type="repeat" description="TPR" evidence="1">
    <location>
        <begin position="239"/>
        <end position="272"/>
    </location>
</feature>
<feature type="coiled-coil region" evidence="2">
    <location>
        <begin position="483"/>
        <end position="517"/>
    </location>
</feature>
<dbReference type="EMBL" id="DF968182">
    <property type="protein sequence ID" value="GAP42399.1"/>
    <property type="molecule type" value="Genomic_DNA"/>
</dbReference>
<dbReference type="Gene3D" id="1.25.40.10">
    <property type="entry name" value="Tetratricopeptide repeat domain"/>
    <property type="match status" value="3"/>
</dbReference>
<proteinExistence type="predicted"/>
<dbReference type="InterPro" id="IPR019734">
    <property type="entry name" value="TPR_rpt"/>
</dbReference>
<feature type="signal peptide" evidence="4">
    <location>
        <begin position="1"/>
        <end position="22"/>
    </location>
</feature>
<dbReference type="PANTHER" id="PTHR10098">
    <property type="entry name" value="RAPSYN-RELATED"/>
    <property type="match status" value="1"/>
</dbReference>
<name>A0A0S7C173_9BACT</name>
<dbReference type="GO" id="GO:0003677">
    <property type="term" value="F:DNA binding"/>
    <property type="evidence" value="ECO:0007669"/>
    <property type="project" value="InterPro"/>
</dbReference>
<dbReference type="SMART" id="SM00028">
    <property type="entry name" value="TPR"/>
    <property type="match status" value="6"/>
</dbReference>
<evidence type="ECO:0000256" key="1">
    <source>
        <dbReference type="PROSITE-ProRule" id="PRU00339"/>
    </source>
</evidence>
<dbReference type="Pfam" id="PF00515">
    <property type="entry name" value="TPR_1"/>
    <property type="match status" value="1"/>
</dbReference>
<organism evidence="5">
    <name type="scientific">Lentimicrobium saccharophilum</name>
    <dbReference type="NCBI Taxonomy" id="1678841"/>
    <lineage>
        <taxon>Bacteria</taxon>
        <taxon>Pseudomonadati</taxon>
        <taxon>Bacteroidota</taxon>
        <taxon>Bacteroidia</taxon>
        <taxon>Bacteroidales</taxon>
        <taxon>Lentimicrobiaceae</taxon>
        <taxon>Lentimicrobium</taxon>
    </lineage>
</organism>
<dbReference type="InterPro" id="IPR011990">
    <property type="entry name" value="TPR-like_helical_dom_sf"/>
</dbReference>
<feature type="repeat" description="TPR" evidence="1">
    <location>
        <begin position="162"/>
        <end position="195"/>
    </location>
</feature>
<protein>
    <submittedName>
        <fullName evidence="5">Protein containing tetratricopeptide repeat</fullName>
    </submittedName>
</protein>
<keyword evidence="3" id="KW-0812">Transmembrane</keyword>
<keyword evidence="3" id="KW-0472">Membrane</keyword>
<dbReference type="Proteomes" id="UP000053091">
    <property type="component" value="Unassembled WGS sequence"/>
</dbReference>
<keyword evidence="2" id="KW-0175">Coiled coil</keyword>
<dbReference type="Pfam" id="PF13181">
    <property type="entry name" value="TPR_8"/>
    <property type="match status" value="1"/>
</dbReference>
<dbReference type="PROSITE" id="PS50005">
    <property type="entry name" value="TPR"/>
    <property type="match status" value="3"/>
</dbReference>
<evidence type="ECO:0000256" key="3">
    <source>
        <dbReference type="SAM" id="Phobius"/>
    </source>
</evidence>
<dbReference type="SUPFAM" id="SSF48452">
    <property type="entry name" value="TPR-like"/>
    <property type="match status" value="2"/>
</dbReference>
<keyword evidence="1" id="KW-0802">TPR repeat</keyword>
<dbReference type="AlphaFoldDB" id="A0A0S7C173"/>
<dbReference type="RefSeq" id="WP_062038083.1">
    <property type="nucleotide sequence ID" value="NZ_DF968182.1"/>
</dbReference>
<feature type="transmembrane region" description="Helical" evidence="3">
    <location>
        <begin position="433"/>
        <end position="452"/>
    </location>
</feature>
<dbReference type="OrthoDB" id="1523128at2"/>
<sequence>MQFIYNIIITFLLLALSSVSGGQPARQNLQSTPGINKAASIDTLIERSGRMAEENPDTAFVMAGKALEMATEINDLQRLSLAARWMAEACYYRNDYLKAIDFYLQSAMYSYEIDRDSSGFMAERLTDAAYCYQELGIYDKALELNSASLRIQQRLGNQTEISNNLCNIGTNYFFRAQYDKAVDYFNRTLSIDRKSGDSSAIAISLNNLGMVYSRWGKHRRALEFYTEALELTSEESKKPVKLSNIGMAWYNLKDYEKALQYLNQALEIDMKYKQPIRAGVRKNEIGSVLAAMGRYAEAIRLHEEALAVFRSAGILESQIITLADMGDLYRKTGNILAAEACYKESASIASRNQSLHHLSRSYKSLFELAKEQENSDLALNYYLDYSRVKDSIFTNETNDLISRYEIMYETEKHEKENQLLLRDNEIKARRQKMLLIFTAGLLLLLIMALSLFRIRSKYLNQQQLILQQDNYLANLEIARKDTANQVLEERIFAEQQINRLEREKHMAEIDVKNNELANSLLNIVRKNEIMYEIRERIRTSGNGDALNELVRFINSNTDTDHNWKKFRLEFEQVHSGFFDRLKENYPDLTEHDTRLAACLRINLSSREIAGMMNVSIETAHKNRQRLRKKMNLPPSCDLTSELKKI</sequence>
<keyword evidence="3" id="KW-1133">Transmembrane helix</keyword>
<evidence type="ECO:0000256" key="4">
    <source>
        <dbReference type="SAM" id="SignalP"/>
    </source>
</evidence>
<evidence type="ECO:0000313" key="6">
    <source>
        <dbReference type="Proteomes" id="UP000053091"/>
    </source>
</evidence>
<evidence type="ECO:0000256" key="2">
    <source>
        <dbReference type="SAM" id="Coils"/>
    </source>
</evidence>
<evidence type="ECO:0000313" key="5">
    <source>
        <dbReference type="EMBL" id="GAP42399.1"/>
    </source>
</evidence>
<reference evidence="5" key="1">
    <citation type="journal article" date="2015" name="Genome Announc.">
        <title>Draft Genome Sequence of Bacteroidales Strain TBC1, a Novel Isolate from a Methanogenic Wastewater Treatment System.</title>
        <authorList>
            <person name="Tourlousse D.M."/>
            <person name="Matsuura N."/>
            <person name="Sun L."/>
            <person name="Toyonaga M."/>
            <person name="Kuroda K."/>
            <person name="Ohashi A."/>
            <person name="Cruz R."/>
            <person name="Yamaguchi T."/>
            <person name="Sekiguchi Y."/>
        </authorList>
    </citation>
    <scope>NUCLEOTIDE SEQUENCE [LARGE SCALE GENOMIC DNA]</scope>
    <source>
        <strain evidence="5">TBC1</strain>
    </source>
</reference>
<gene>
    <name evidence="5" type="ORF">TBC1_11528</name>
</gene>
<keyword evidence="4" id="KW-0732">Signal</keyword>
<dbReference type="InterPro" id="IPR016032">
    <property type="entry name" value="Sig_transdc_resp-reg_C-effctor"/>
</dbReference>